<evidence type="ECO:0000313" key="2">
    <source>
        <dbReference type="Proteomes" id="UP000499080"/>
    </source>
</evidence>
<comment type="caution">
    <text evidence="1">The sequence shown here is derived from an EMBL/GenBank/DDBJ whole genome shotgun (WGS) entry which is preliminary data.</text>
</comment>
<reference evidence="1 2" key="1">
    <citation type="journal article" date="2019" name="Sci. Rep.">
        <title>Orb-weaving spider Araneus ventricosus genome elucidates the spidroin gene catalogue.</title>
        <authorList>
            <person name="Kono N."/>
            <person name="Nakamura H."/>
            <person name="Ohtoshi R."/>
            <person name="Moran D.A.P."/>
            <person name="Shinohara A."/>
            <person name="Yoshida Y."/>
            <person name="Fujiwara M."/>
            <person name="Mori M."/>
            <person name="Tomita M."/>
            <person name="Arakawa K."/>
        </authorList>
    </citation>
    <scope>NUCLEOTIDE SEQUENCE [LARGE SCALE GENOMIC DNA]</scope>
</reference>
<evidence type="ECO:0000313" key="1">
    <source>
        <dbReference type="EMBL" id="GBN20041.1"/>
    </source>
</evidence>
<organism evidence="1 2">
    <name type="scientific">Araneus ventricosus</name>
    <name type="common">Orbweaver spider</name>
    <name type="synonym">Epeira ventricosa</name>
    <dbReference type="NCBI Taxonomy" id="182803"/>
    <lineage>
        <taxon>Eukaryota</taxon>
        <taxon>Metazoa</taxon>
        <taxon>Ecdysozoa</taxon>
        <taxon>Arthropoda</taxon>
        <taxon>Chelicerata</taxon>
        <taxon>Arachnida</taxon>
        <taxon>Araneae</taxon>
        <taxon>Araneomorphae</taxon>
        <taxon>Entelegynae</taxon>
        <taxon>Araneoidea</taxon>
        <taxon>Araneidae</taxon>
        <taxon>Araneus</taxon>
    </lineage>
</organism>
<sequence>MPLCMICFEMLFNKCMKSSKLERYLSNKHPEDVGKSLNFFEIKKRTFSMAKSKMEKSSTQNKQNSLVSYQLSLLIAKKESACTVGEKLTIPEAKIISNALFDGKCTKKTNEIPLSNTTAKRKIDVMLESLKETVMIVLKQSEYFSLQHDECTDIDGQANLLTFGRFEFNGNIEEEILFCQPLPTKTTGEEIFKCIDNFLKLK</sequence>
<accession>A0A4Y2LZ33</accession>
<dbReference type="Proteomes" id="UP000499080">
    <property type="component" value="Unassembled WGS sequence"/>
</dbReference>
<dbReference type="AlphaFoldDB" id="A0A4Y2LZ33"/>
<dbReference type="OrthoDB" id="6427599at2759"/>
<name>A0A4Y2LZ33_ARAVE</name>
<dbReference type="PANTHER" id="PTHR45913">
    <property type="entry name" value="EPM2A-INTERACTING PROTEIN 1"/>
    <property type="match status" value="1"/>
</dbReference>
<protein>
    <submittedName>
        <fullName evidence="1">Zinc finger BED domain-containing protein 5</fullName>
    </submittedName>
</protein>
<dbReference type="PANTHER" id="PTHR45913:SF19">
    <property type="entry name" value="LOW QUALITY PROTEIN: ZINC FINGER BED DOMAIN-CONTAINING PROTEIN 5-LIKE"/>
    <property type="match status" value="1"/>
</dbReference>
<keyword evidence="2" id="KW-1185">Reference proteome</keyword>
<dbReference type="EMBL" id="BGPR01006558">
    <property type="protein sequence ID" value="GBN20041.1"/>
    <property type="molecule type" value="Genomic_DNA"/>
</dbReference>
<proteinExistence type="predicted"/>
<gene>
    <name evidence="1" type="primary">ZBED5_171</name>
    <name evidence="1" type="ORF">AVEN_81189_1</name>
</gene>